<dbReference type="PROSITE" id="PS50837">
    <property type="entry name" value="NACHT"/>
    <property type="match status" value="1"/>
</dbReference>
<dbReference type="InterPro" id="IPR011047">
    <property type="entry name" value="Quinoprotein_ADH-like_sf"/>
</dbReference>
<proteinExistence type="predicted"/>
<dbReference type="Pfam" id="PF24883">
    <property type="entry name" value="NPHP3_N"/>
    <property type="match status" value="1"/>
</dbReference>
<evidence type="ECO:0000256" key="3">
    <source>
        <dbReference type="PROSITE-ProRule" id="PRU00221"/>
    </source>
</evidence>
<dbReference type="InterPro" id="IPR031359">
    <property type="entry name" value="NACHT_N"/>
</dbReference>
<dbReference type="PROSITE" id="PS50294">
    <property type="entry name" value="WD_REPEATS_REGION"/>
    <property type="match status" value="3"/>
</dbReference>
<feature type="repeat" description="WD" evidence="3">
    <location>
        <begin position="994"/>
        <end position="1035"/>
    </location>
</feature>
<keyword evidence="7" id="KW-1185">Reference proteome</keyword>
<dbReference type="Proteomes" id="UP000247810">
    <property type="component" value="Unassembled WGS sequence"/>
</dbReference>
<dbReference type="InterPro" id="IPR001680">
    <property type="entry name" value="WD40_rpt"/>
</dbReference>
<dbReference type="SUPFAM" id="SSF50998">
    <property type="entry name" value="Quinoprotein alcohol dehydrogenase-like"/>
    <property type="match status" value="1"/>
</dbReference>
<accession>A0A319DMJ2</accession>
<dbReference type="Gene3D" id="2.130.10.10">
    <property type="entry name" value="YVTN repeat-like/Quinoprotein amine dehydrogenase"/>
    <property type="match status" value="4"/>
</dbReference>
<organism evidence="6 7">
    <name type="scientific">Aspergillus ellipticus CBS 707.79</name>
    <dbReference type="NCBI Taxonomy" id="1448320"/>
    <lineage>
        <taxon>Eukaryota</taxon>
        <taxon>Fungi</taxon>
        <taxon>Dikarya</taxon>
        <taxon>Ascomycota</taxon>
        <taxon>Pezizomycotina</taxon>
        <taxon>Eurotiomycetes</taxon>
        <taxon>Eurotiomycetidae</taxon>
        <taxon>Eurotiales</taxon>
        <taxon>Aspergillaceae</taxon>
        <taxon>Aspergillus</taxon>
        <taxon>Aspergillus subgen. Circumdati</taxon>
    </lineage>
</organism>
<evidence type="ECO:0000256" key="4">
    <source>
        <dbReference type="SAM" id="MobiDB-lite"/>
    </source>
</evidence>
<dbReference type="SUPFAM" id="SSF50978">
    <property type="entry name" value="WD40 repeat-like"/>
    <property type="match status" value="1"/>
</dbReference>
<evidence type="ECO:0000313" key="7">
    <source>
        <dbReference type="Proteomes" id="UP000247810"/>
    </source>
</evidence>
<dbReference type="InterPro" id="IPR007111">
    <property type="entry name" value="NACHT_NTPase"/>
</dbReference>
<keyword evidence="2" id="KW-0677">Repeat</keyword>
<dbReference type="InterPro" id="IPR020472">
    <property type="entry name" value="WD40_PAC1"/>
</dbReference>
<feature type="region of interest" description="Disordered" evidence="4">
    <location>
        <begin position="1"/>
        <end position="67"/>
    </location>
</feature>
<dbReference type="STRING" id="1448320.A0A319DMJ2"/>
<dbReference type="SMART" id="SM00320">
    <property type="entry name" value="WD40"/>
    <property type="match status" value="10"/>
</dbReference>
<dbReference type="InterPro" id="IPR036322">
    <property type="entry name" value="WD40_repeat_dom_sf"/>
</dbReference>
<dbReference type="SUPFAM" id="SSF52540">
    <property type="entry name" value="P-loop containing nucleoside triphosphate hydrolases"/>
    <property type="match status" value="1"/>
</dbReference>
<name>A0A319DMJ2_9EURO</name>
<dbReference type="PROSITE" id="PS00678">
    <property type="entry name" value="WD_REPEATS_1"/>
    <property type="match status" value="1"/>
</dbReference>
<evidence type="ECO:0000313" key="6">
    <source>
        <dbReference type="EMBL" id="PYH92523.1"/>
    </source>
</evidence>
<dbReference type="CDD" id="cd00200">
    <property type="entry name" value="WD40"/>
    <property type="match status" value="2"/>
</dbReference>
<reference evidence="6 7" key="1">
    <citation type="submission" date="2018-02" db="EMBL/GenBank/DDBJ databases">
        <title>The genomes of Aspergillus section Nigri reveals drivers in fungal speciation.</title>
        <authorList>
            <consortium name="DOE Joint Genome Institute"/>
            <person name="Vesth T.C."/>
            <person name="Nybo J."/>
            <person name="Theobald S."/>
            <person name="Brandl J."/>
            <person name="Frisvad J.C."/>
            <person name="Nielsen K.F."/>
            <person name="Lyhne E.K."/>
            <person name="Kogle M.E."/>
            <person name="Kuo A."/>
            <person name="Riley R."/>
            <person name="Clum A."/>
            <person name="Nolan M."/>
            <person name="Lipzen A."/>
            <person name="Salamov A."/>
            <person name="Henrissat B."/>
            <person name="Wiebenga A."/>
            <person name="De vries R.P."/>
            <person name="Grigoriev I.V."/>
            <person name="Mortensen U.H."/>
            <person name="Andersen M.R."/>
            <person name="Baker S.E."/>
        </authorList>
    </citation>
    <scope>NUCLEOTIDE SEQUENCE [LARGE SCALE GENOMIC DNA]</scope>
    <source>
        <strain evidence="6 7">CBS 707.79</strain>
    </source>
</reference>
<dbReference type="PRINTS" id="PR00320">
    <property type="entry name" value="GPROTEINBRPT"/>
</dbReference>
<dbReference type="InterPro" id="IPR027417">
    <property type="entry name" value="P-loop_NTPase"/>
</dbReference>
<dbReference type="Pfam" id="PF00400">
    <property type="entry name" value="WD40"/>
    <property type="match status" value="5"/>
</dbReference>
<dbReference type="InterPro" id="IPR019775">
    <property type="entry name" value="WD40_repeat_CS"/>
</dbReference>
<dbReference type="VEuPathDB" id="FungiDB:BO71DRAFT_442367"/>
<dbReference type="InterPro" id="IPR056884">
    <property type="entry name" value="NPHP3-like_N"/>
</dbReference>
<evidence type="ECO:0000259" key="5">
    <source>
        <dbReference type="PROSITE" id="PS50837"/>
    </source>
</evidence>
<gene>
    <name evidence="6" type="ORF">BO71DRAFT_442367</name>
</gene>
<feature type="repeat" description="WD" evidence="3">
    <location>
        <begin position="1244"/>
        <end position="1278"/>
    </location>
</feature>
<feature type="domain" description="NACHT" evidence="5">
    <location>
        <begin position="447"/>
        <end position="597"/>
    </location>
</feature>
<dbReference type="Pfam" id="PF17100">
    <property type="entry name" value="NACHT_N"/>
    <property type="match status" value="1"/>
</dbReference>
<dbReference type="InterPro" id="IPR015943">
    <property type="entry name" value="WD40/YVTN_repeat-like_dom_sf"/>
</dbReference>
<dbReference type="PANTHER" id="PTHR19848">
    <property type="entry name" value="WD40 REPEAT PROTEIN"/>
    <property type="match status" value="1"/>
</dbReference>
<keyword evidence="1 3" id="KW-0853">WD repeat</keyword>
<dbReference type="EMBL" id="KZ825914">
    <property type="protein sequence ID" value="PYH92523.1"/>
    <property type="molecule type" value="Genomic_DNA"/>
</dbReference>
<dbReference type="Gene3D" id="3.40.50.300">
    <property type="entry name" value="P-loop containing nucleotide triphosphate hydrolases"/>
    <property type="match status" value="1"/>
</dbReference>
<feature type="repeat" description="WD" evidence="3">
    <location>
        <begin position="1406"/>
        <end position="1438"/>
    </location>
</feature>
<dbReference type="OrthoDB" id="674604at2759"/>
<evidence type="ECO:0000256" key="2">
    <source>
        <dbReference type="ARBA" id="ARBA00022737"/>
    </source>
</evidence>
<sequence>MGFRERLAAWRPHFGSRKKEQGSSDLPGLSEVSVNTIPTVQTTNYDSATPSEAAVAPSEPGQQPSISELSFRTAPATKIKNPDSVAPPLSSEPNQNHIQIPESLIAVSTETLVERAPNDVPYEIGSDDLSTKLAKASIQNQLWEEAFQRLSVSDPDLIENFQHLLLELEPTRPELGRQCPDNSENRQKCLQKLVRERLNSLEDGRLRFTIGGKQIVMKDKVDKAVSTIMSFKDIITTAVSAEPHAALAWGCVTAIVPFLSNTLTQPHDEMGGLEYTAELIVKCRAIEITTALDGKNNIRDNIIDIYTKVLKYQLCVAHHSFRHTISRVLKDSIIAYDWKQLRHDLESAEKKVLKLLSHNVLETINHVVNNLQIKAEEILSEIRQVLTQVQNIAQTQQLDKLEKCRIRYAAFDSHTKKTSQPTYCHPGTRKDILEKIQNWVQNSEGECIFWISGMAGAGKSTIARTAAQMLQDQNCLGASFFFSRSEKARSEIDGFFPTIALDLAESLPRLKVPLSEAVQRHKDIAEKPLSKQWHHLIMEPLAELGDDLKIPLTVVVVIDGVDECSEIESTLDLLELLGTANELRNTQLRLLVTSRPDPKLKVFFKNTPGTLHLDLTLDSTTKTKTEADIELYVRHNLKQISESKTLGDWPGEESIQQLLERSGRLFIAAATMCRFLRETRLPESSLRRLLGGANKINGNPMTKEIDNMYQVILSQAITRNIDRGDFIPLYRPIVGSIILSFARLSISDLSLLTKEPSKNIKALLGGLQSVVSISDSTDYPLGTFHLSFHDFLIDNERCTDDDLFIDEKQAHGYLFDACLNLLSDHLETDICGLKKPGILTSDMEKVEPGLIENHLPRAVKYASCNWVYHLQAAGICPTKGSNVYRFLKEHLLHWLEALALIGKIQDAVTGINTLAQMFNRDINRELYEFIVDARRFILYHNSTIQEAPLQVYSSAILFTPTSSLVRAQFSHESPGWINSPPIVQECWGPSEQTLEGHLKGVECVAISHNGSMIASGSSDGTVRIWNLTTGQCDYQLDGPEYRCIQVAWSSDDSELTSIYDLTNQVWVWNVSTGRASQRSKVDGHSSSILSISPDGTKAASRHFCRGLRAIHIWSTTTGNAVLKIPGHFHTMTFSPDSTKVALGSQEDIQIWDILSQDCQRTISVPSECSIALALSSEGFDLASVSKEGTIRIWSIASEEVKIIESEQNIIGALEFSADGTRLALGSLDIVQMWDFTAGATERVLHGHVTCVKALAFTHDCKRLVSGSTYGRVHTWDLNLRQGGLDSSDPWFSQIATRRGGDKVLALMKDDTLESWALQAGRFEKKLMGMHGWGIIISPDETKAAIRWGTMVQVWDIVDDNFEQVIAGEWESACAFSPDSKKLVLCSKDDKTVQIWNLAHGLNEQTLRNNEQHPTVVALSPDGSKVVMGTYHDTVKIWDASKGVIKYFCQGTSGSATSVMVSQDSTWVASGFQQGAVWLYNVKTEQSWHKPKAHVDEVTSLVFSPSGSRMASGSLDGTAQIWDTFSGQLQIALHSHYDLRSSLSFHANDSWEQTSFYSIDQSCHWVLYKGERVLALPPDFQPGHGKAQIVLEGNTLAVASYSRQLTRIVFDDNPRFDIIGHRSTEAMSETELSDF</sequence>
<feature type="repeat" description="WD" evidence="3">
    <location>
        <begin position="1490"/>
        <end position="1531"/>
    </location>
</feature>
<feature type="region of interest" description="Disordered" evidence="4">
    <location>
        <begin position="78"/>
        <end position="97"/>
    </location>
</feature>
<feature type="compositionally biased region" description="Polar residues" evidence="4">
    <location>
        <begin position="32"/>
        <end position="50"/>
    </location>
</feature>
<protein>
    <submittedName>
        <fullName evidence="6">WD40 repeat-like protein</fullName>
    </submittedName>
</protein>
<evidence type="ECO:0000256" key="1">
    <source>
        <dbReference type="ARBA" id="ARBA00022574"/>
    </source>
</evidence>
<dbReference type="PANTHER" id="PTHR19848:SF8">
    <property type="entry name" value="F-BOX AND WD REPEAT DOMAIN CONTAINING 7"/>
    <property type="match status" value="1"/>
</dbReference>
<dbReference type="PROSITE" id="PS50082">
    <property type="entry name" value="WD_REPEATS_2"/>
    <property type="match status" value="4"/>
</dbReference>